<feature type="region of interest" description="Disordered" evidence="2">
    <location>
        <begin position="914"/>
        <end position="969"/>
    </location>
</feature>
<proteinExistence type="predicted"/>
<reference evidence="3 4" key="1">
    <citation type="journal article" date="2021" name="Sci. Rep.">
        <title>The genome of the diatom Chaetoceros tenuissimus carries an ancient integrated fragment of an extant virus.</title>
        <authorList>
            <person name="Hongo Y."/>
            <person name="Kimura K."/>
            <person name="Takaki Y."/>
            <person name="Yoshida Y."/>
            <person name="Baba S."/>
            <person name="Kobayashi G."/>
            <person name="Nagasaki K."/>
            <person name="Hano T."/>
            <person name="Tomaru Y."/>
        </authorList>
    </citation>
    <scope>NUCLEOTIDE SEQUENCE [LARGE SCALE GENOMIC DNA]</scope>
    <source>
        <strain evidence="3 4">NIES-3715</strain>
    </source>
</reference>
<dbReference type="Proteomes" id="UP001054902">
    <property type="component" value="Unassembled WGS sequence"/>
</dbReference>
<feature type="compositionally biased region" description="Low complexity" evidence="2">
    <location>
        <begin position="132"/>
        <end position="163"/>
    </location>
</feature>
<name>A0AAD3H2J6_9STRA</name>
<evidence type="ECO:0000313" key="4">
    <source>
        <dbReference type="Proteomes" id="UP001054902"/>
    </source>
</evidence>
<gene>
    <name evidence="3" type="ORF">CTEN210_04718</name>
</gene>
<feature type="compositionally biased region" description="Polar residues" evidence="2">
    <location>
        <begin position="60"/>
        <end position="72"/>
    </location>
</feature>
<comment type="caution">
    <text evidence="3">The sequence shown here is derived from an EMBL/GenBank/DDBJ whole genome shotgun (WGS) entry which is preliminary data.</text>
</comment>
<feature type="region of interest" description="Disordered" evidence="2">
    <location>
        <begin position="130"/>
        <end position="163"/>
    </location>
</feature>
<evidence type="ECO:0000256" key="2">
    <source>
        <dbReference type="SAM" id="MobiDB-lite"/>
    </source>
</evidence>
<feature type="region of interest" description="Disordered" evidence="2">
    <location>
        <begin position="412"/>
        <end position="436"/>
    </location>
</feature>
<feature type="region of interest" description="Disordered" evidence="2">
    <location>
        <begin position="1"/>
        <end position="25"/>
    </location>
</feature>
<sequence length="969" mass="108492">MDSNTESSDLSHSGGGSSESHHDGNEVDIALLESIFHDEMMMMENNNLYNWDDNAFSQAPNNSAMNTNSQISTPAPAPVATVPQQQPNVQYNQQSQHINIAPAPIQSQQSVQVNSVSQNGRVNIQASPIRVQQGAQSNQQQQQQHLVEIQPRQSQQQIQPNPVQTQQRTIHVNQGVQQVQSQNSQYQPKGIRHNVQPQTVVHTTSVPVQANAQVHVINSNLNHHPAGNVNIAPMPATVTTQPQTTYYTQQGQHQPQPTPVTYTNVNVNIQAASAPHQPQTVNTNQAQLSHVPQHQQQQQHTAASSQSQHLNIAPANSKPQQNLTPVAAPAANQPQYVTPQQATQRQHAQVQAPSSQQQQPQQVQQNFVQQQQQVQPQQVQSQQPQQVQSQQGQQVQPQQVQSQQQQVQMQQRVAPQQQTMQSQQTRPQQGQQVNVQSRPMAPILQAPSAQVSVTHAPVHAASAHAPSQPQYVTQYVQTNQTVQAQANGMAKQQQRIVQQQVYVQQPQQQAIQHQQQLTSRRPSVTVSSNQVQAQYVNAHGANVTYMTPTMHQQPHITHQHPQAMKPVLSHTQNPTANLPAMSGAMPLSNPIHSSQQILSQQAKATNLVSQFQTLASRLGLSLPHNFLEDLTTAATQREAGEVVTKSMLQLIRDDAKDTPVFMKQLQDTAEAAISAVDSRKRKQGDIETKIEPIPVRRKKKPTKEDCEEKLKLLKEENETLKRHLDMVRNKKARFEAERHAQEKKMKELVMLSAKGDNELWQKELKGNLAQFSETYSDYGKHRRDELFFHLNQLEKLAAPTTFTKMSLWTLGQKESFFTNPNNHPISGILRKELDITPAQGRKILAQRSKIQKLCQNIEEVLQLIANLKAICQKKQKLFGDRMTKCQEILTPEQVTKLLVWIDDHANILDEHCPGWSSMRVRDSDETSDYDDEEDDDDDGKNDIETATSSESPSSSGAEDAKVEVKNEED</sequence>
<feature type="compositionally biased region" description="Low complexity" evidence="2">
    <location>
        <begin position="285"/>
        <end position="308"/>
    </location>
</feature>
<feature type="compositionally biased region" description="Polar residues" evidence="2">
    <location>
        <begin position="274"/>
        <end position="284"/>
    </location>
</feature>
<feature type="region of interest" description="Disordered" evidence="2">
    <location>
        <begin position="274"/>
        <end position="308"/>
    </location>
</feature>
<feature type="compositionally biased region" description="Basic and acidic residues" evidence="2">
    <location>
        <begin position="958"/>
        <end position="969"/>
    </location>
</feature>
<evidence type="ECO:0000313" key="3">
    <source>
        <dbReference type="EMBL" id="GFH48242.1"/>
    </source>
</evidence>
<keyword evidence="4" id="KW-1185">Reference proteome</keyword>
<keyword evidence="1" id="KW-0175">Coiled coil</keyword>
<feature type="region of interest" description="Disordered" evidence="2">
    <location>
        <begin position="60"/>
        <end position="81"/>
    </location>
</feature>
<dbReference type="EMBL" id="BLLK01000027">
    <property type="protein sequence ID" value="GFH48242.1"/>
    <property type="molecule type" value="Genomic_DNA"/>
</dbReference>
<protein>
    <submittedName>
        <fullName evidence="3">Uncharacterized protein</fullName>
    </submittedName>
</protein>
<feature type="compositionally biased region" description="Low complexity" evidence="2">
    <location>
        <begin position="1"/>
        <end position="12"/>
    </location>
</feature>
<feature type="compositionally biased region" description="Low complexity" evidence="2">
    <location>
        <begin position="340"/>
        <end position="363"/>
    </location>
</feature>
<feature type="region of interest" description="Disordered" evidence="2">
    <location>
        <begin position="336"/>
        <end position="363"/>
    </location>
</feature>
<dbReference type="AlphaFoldDB" id="A0AAD3H2J6"/>
<accession>A0AAD3H2J6</accession>
<feature type="coiled-coil region" evidence="1">
    <location>
        <begin position="703"/>
        <end position="744"/>
    </location>
</feature>
<evidence type="ECO:0000256" key="1">
    <source>
        <dbReference type="SAM" id="Coils"/>
    </source>
</evidence>
<organism evidence="3 4">
    <name type="scientific">Chaetoceros tenuissimus</name>
    <dbReference type="NCBI Taxonomy" id="426638"/>
    <lineage>
        <taxon>Eukaryota</taxon>
        <taxon>Sar</taxon>
        <taxon>Stramenopiles</taxon>
        <taxon>Ochrophyta</taxon>
        <taxon>Bacillariophyta</taxon>
        <taxon>Coscinodiscophyceae</taxon>
        <taxon>Chaetocerotophycidae</taxon>
        <taxon>Chaetocerotales</taxon>
        <taxon>Chaetocerotaceae</taxon>
        <taxon>Chaetoceros</taxon>
    </lineage>
</organism>
<feature type="compositionally biased region" description="Acidic residues" evidence="2">
    <location>
        <begin position="925"/>
        <end position="939"/>
    </location>
</feature>